<dbReference type="Proteomes" id="UP000579281">
    <property type="component" value="Unassembled WGS sequence"/>
</dbReference>
<dbReference type="InterPro" id="IPR037185">
    <property type="entry name" value="EmrE-like"/>
</dbReference>
<evidence type="ECO:0000313" key="4">
    <source>
        <dbReference type="EMBL" id="MBB6216761.1"/>
    </source>
</evidence>
<dbReference type="SUPFAM" id="SSF103481">
    <property type="entry name" value="Multidrug resistance efflux transporter EmrE"/>
    <property type="match status" value="2"/>
</dbReference>
<reference evidence="4 5" key="1">
    <citation type="submission" date="2020-08" db="EMBL/GenBank/DDBJ databases">
        <title>Genomic Encyclopedia of Type Strains, Phase IV (KMG-IV): sequencing the most valuable type-strain genomes for metagenomic binning, comparative biology and taxonomic classification.</title>
        <authorList>
            <person name="Goeker M."/>
        </authorList>
    </citation>
    <scope>NUCLEOTIDE SEQUENCE [LARGE SCALE GENOMIC DNA]</scope>
    <source>
        <strain evidence="4 5">DSM 103526</strain>
    </source>
</reference>
<feature type="transmembrane region" description="Helical" evidence="2">
    <location>
        <begin position="211"/>
        <end position="233"/>
    </location>
</feature>
<dbReference type="EMBL" id="JACHEN010000017">
    <property type="protein sequence ID" value="MBB6216761.1"/>
    <property type="molecule type" value="Genomic_DNA"/>
</dbReference>
<comment type="caution">
    <text evidence="4">The sequence shown here is derived from an EMBL/GenBank/DDBJ whole genome shotgun (WGS) entry which is preliminary data.</text>
</comment>
<comment type="similarity">
    <text evidence="1">Belongs to the EamA transporter family.</text>
</comment>
<keyword evidence="5" id="KW-1185">Reference proteome</keyword>
<keyword evidence="2" id="KW-0812">Transmembrane</keyword>
<protein>
    <submittedName>
        <fullName evidence="4">Drug/metabolite transporter (DMT)-like permease</fullName>
    </submittedName>
</protein>
<feature type="transmembrane region" description="Helical" evidence="2">
    <location>
        <begin position="240"/>
        <end position="259"/>
    </location>
</feature>
<feature type="domain" description="EamA" evidence="3">
    <location>
        <begin position="149"/>
        <end position="282"/>
    </location>
</feature>
<organism evidence="4 5">
    <name type="scientific">Anaerosolibacter carboniphilus</name>
    <dbReference type="NCBI Taxonomy" id="1417629"/>
    <lineage>
        <taxon>Bacteria</taxon>
        <taxon>Bacillati</taxon>
        <taxon>Bacillota</taxon>
        <taxon>Clostridia</taxon>
        <taxon>Peptostreptococcales</taxon>
        <taxon>Thermotaleaceae</taxon>
        <taxon>Anaerosolibacter</taxon>
    </lineage>
</organism>
<dbReference type="RefSeq" id="WP_184311285.1">
    <property type="nucleotide sequence ID" value="NZ_JACHEN010000017.1"/>
</dbReference>
<feature type="domain" description="EamA" evidence="3">
    <location>
        <begin position="9"/>
        <end position="137"/>
    </location>
</feature>
<accession>A0A841KTL4</accession>
<feature type="transmembrane region" description="Helical" evidence="2">
    <location>
        <begin position="32"/>
        <end position="51"/>
    </location>
</feature>
<dbReference type="PANTHER" id="PTHR22911:SF76">
    <property type="entry name" value="EAMA DOMAIN-CONTAINING PROTEIN"/>
    <property type="match status" value="1"/>
</dbReference>
<feature type="transmembrane region" description="Helical" evidence="2">
    <location>
        <begin position="265"/>
        <end position="283"/>
    </location>
</feature>
<name>A0A841KTL4_9FIRM</name>
<proteinExistence type="inferred from homology"/>
<feature type="transmembrane region" description="Helical" evidence="2">
    <location>
        <begin position="92"/>
        <end position="114"/>
    </location>
</feature>
<dbReference type="Pfam" id="PF00892">
    <property type="entry name" value="EamA"/>
    <property type="match status" value="2"/>
</dbReference>
<evidence type="ECO:0000256" key="1">
    <source>
        <dbReference type="ARBA" id="ARBA00007362"/>
    </source>
</evidence>
<evidence type="ECO:0000259" key="3">
    <source>
        <dbReference type="Pfam" id="PF00892"/>
    </source>
</evidence>
<evidence type="ECO:0000313" key="5">
    <source>
        <dbReference type="Proteomes" id="UP000579281"/>
    </source>
</evidence>
<feature type="transmembrane region" description="Helical" evidence="2">
    <location>
        <begin position="147"/>
        <end position="167"/>
    </location>
</feature>
<feature type="transmembrane region" description="Helical" evidence="2">
    <location>
        <begin position="63"/>
        <end position="86"/>
    </location>
</feature>
<keyword evidence="2" id="KW-0472">Membrane</keyword>
<dbReference type="GO" id="GO:0016020">
    <property type="term" value="C:membrane"/>
    <property type="evidence" value="ECO:0007669"/>
    <property type="project" value="InterPro"/>
</dbReference>
<dbReference type="InterPro" id="IPR000620">
    <property type="entry name" value="EamA_dom"/>
</dbReference>
<feature type="transmembrane region" description="Helical" evidence="2">
    <location>
        <begin position="7"/>
        <end position="26"/>
    </location>
</feature>
<evidence type="ECO:0000256" key="2">
    <source>
        <dbReference type="SAM" id="Phobius"/>
    </source>
</evidence>
<feature type="transmembrane region" description="Helical" evidence="2">
    <location>
        <begin position="179"/>
        <end position="199"/>
    </location>
</feature>
<keyword evidence="2" id="KW-1133">Transmembrane helix</keyword>
<sequence length="297" mass="33146">MPKISPKWIVLLGVVFVSFSSIFIRMSEAPSLVIATYRMGFTVLLLLPFVIKNKKKELKTIDGKSLLTCFISGIFLALHFATWITSIRYTSIASSTVLVNTHTLFIAMGTLFILKEKVPKKAFISMGVTLFGSIIISLGDHSMGSNVLYGDILAILGAFFVAGYMMIGRIVRQSISVTTYTFVVYTSCTFTLLLLAMVTGTSLYPYPIKEWFIFLALAIFCTILGHSIFNWALAYIKPTFLSTAILGEPVFATLWALLLFQEVPAIWQISGSLMIIFGIYLYIQMNEEKNPVILDEK</sequence>
<feature type="transmembrane region" description="Helical" evidence="2">
    <location>
        <begin position="123"/>
        <end position="141"/>
    </location>
</feature>
<gene>
    <name evidence="4" type="ORF">HNQ80_002865</name>
</gene>
<dbReference type="PANTHER" id="PTHR22911">
    <property type="entry name" value="ACYL-MALONYL CONDENSING ENZYME-RELATED"/>
    <property type="match status" value="1"/>
</dbReference>
<dbReference type="AlphaFoldDB" id="A0A841KTL4"/>